<proteinExistence type="predicted"/>
<keyword evidence="2" id="KW-1185">Reference proteome</keyword>
<gene>
    <name evidence="1" type="ORF">B0J15DRAFT_596851</name>
</gene>
<dbReference type="Proteomes" id="UP000736672">
    <property type="component" value="Unassembled WGS sequence"/>
</dbReference>
<comment type="caution">
    <text evidence="1">The sequence shown here is derived from an EMBL/GenBank/DDBJ whole genome shotgun (WGS) entry which is preliminary data.</text>
</comment>
<dbReference type="OrthoDB" id="5365129at2759"/>
<dbReference type="EMBL" id="JAGTJS010000015">
    <property type="protein sequence ID" value="KAH7248010.1"/>
    <property type="molecule type" value="Genomic_DNA"/>
</dbReference>
<sequence>MVNVIGIPGVVASVFTILDSVFNNVPKGRNSLVSVRAALDKKDGSGTMGGKIGLIRTWNNNRDKLGEESNRKIGTGDLIEVDNGKQQVFNIQPTCTWIDGDGTNGLFANSISIHFPTFAHEPNKPYSKNPKSYCGIQGFLGYQDLQMRRPVPVPNNRKRAIGPQRRNTSGTRVVVTKEAGYNTTELCTSEISWGPDFVSLDEGLYCDMDSRELLPVCNEDKDVVPCFDTKAMKIEYGDKVVRDEIPQQKEFTEIIQW</sequence>
<protein>
    <submittedName>
        <fullName evidence="1">Uncharacterized protein</fullName>
    </submittedName>
</protein>
<reference evidence="1" key="1">
    <citation type="journal article" date="2021" name="Nat. Commun.">
        <title>Genetic determinants of endophytism in the Arabidopsis root mycobiome.</title>
        <authorList>
            <person name="Mesny F."/>
            <person name="Miyauchi S."/>
            <person name="Thiergart T."/>
            <person name="Pickel B."/>
            <person name="Atanasova L."/>
            <person name="Karlsson M."/>
            <person name="Huettel B."/>
            <person name="Barry K.W."/>
            <person name="Haridas S."/>
            <person name="Chen C."/>
            <person name="Bauer D."/>
            <person name="Andreopoulos W."/>
            <person name="Pangilinan J."/>
            <person name="LaButti K."/>
            <person name="Riley R."/>
            <person name="Lipzen A."/>
            <person name="Clum A."/>
            <person name="Drula E."/>
            <person name="Henrissat B."/>
            <person name="Kohler A."/>
            <person name="Grigoriev I.V."/>
            <person name="Martin F.M."/>
            <person name="Hacquard S."/>
        </authorList>
    </citation>
    <scope>NUCLEOTIDE SEQUENCE</scope>
    <source>
        <strain evidence="1">FSSC 5 MPI-SDFR-AT-0091</strain>
    </source>
</reference>
<accession>A0A9P9K8K3</accession>
<evidence type="ECO:0000313" key="1">
    <source>
        <dbReference type="EMBL" id="KAH7248010.1"/>
    </source>
</evidence>
<name>A0A9P9K8K3_FUSSL</name>
<evidence type="ECO:0000313" key="2">
    <source>
        <dbReference type="Proteomes" id="UP000736672"/>
    </source>
</evidence>
<organism evidence="1 2">
    <name type="scientific">Fusarium solani</name>
    <name type="common">Filamentous fungus</name>
    <dbReference type="NCBI Taxonomy" id="169388"/>
    <lineage>
        <taxon>Eukaryota</taxon>
        <taxon>Fungi</taxon>
        <taxon>Dikarya</taxon>
        <taxon>Ascomycota</taxon>
        <taxon>Pezizomycotina</taxon>
        <taxon>Sordariomycetes</taxon>
        <taxon>Hypocreomycetidae</taxon>
        <taxon>Hypocreales</taxon>
        <taxon>Nectriaceae</taxon>
        <taxon>Fusarium</taxon>
        <taxon>Fusarium solani species complex</taxon>
    </lineage>
</organism>
<dbReference type="AlphaFoldDB" id="A0A9P9K8K3"/>